<dbReference type="InterPro" id="IPR031523">
    <property type="entry name" value="Acetyltransf_15"/>
</dbReference>
<proteinExistence type="predicted"/>
<dbReference type="SUPFAM" id="SSF55729">
    <property type="entry name" value="Acyl-CoA N-acyltransferases (Nat)"/>
    <property type="match status" value="1"/>
</dbReference>
<feature type="compositionally biased region" description="Basic and acidic residues" evidence="1">
    <location>
        <begin position="399"/>
        <end position="413"/>
    </location>
</feature>
<evidence type="ECO:0000256" key="1">
    <source>
        <dbReference type="SAM" id="MobiDB-lite"/>
    </source>
</evidence>
<comment type="caution">
    <text evidence="4">The sequence shown here is derived from an EMBL/GenBank/DDBJ whole genome shotgun (WGS) entry which is preliminary data.</text>
</comment>
<dbReference type="Gene3D" id="3.40.630.30">
    <property type="match status" value="1"/>
</dbReference>
<dbReference type="PROSITE" id="PS51186">
    <property type="entry name" value="GNAT"/>
    <property type="match status" value="1"/>
</dbReference>
<gene>
    <name evidence="4" type="ORF">PYX00_011634</name>
</gene>
<keyword evidence="2" id="KW-0732">Signal</keyword>
<dbReference type="Pfam" id="PF17013">
    <property type="entry name" value="Acetyltransf_15"/>
    <property type="match status" value="1"/>
</dbReference>
<evidence type="ECO:0000313" key="4">
    <source>
        <dbReference type="EMBL" id="KAL0265917.1"/>
    </source>
</evidence>
<evidence type="ECO:0000256" key="2">
    <source>
        <dbReference type="SAM" id="SignalP"/>
    </source>
</evidence>
<organism evidence="4">
    <name type="scientific">Menopon gallinae</name>
    <name type="common">poultry shaft louse</name>
    <dbReference type="NCBI Taxonomy" id="328185"/>
    <lineage>
        <taxon>Eukaryota</taxon>
        <taxon>Metazoa</taxon>
        <taxon>Ecdysozoa</taxon>
        <taxon>Arthropoda</taxon>
        <taxon>Hexapoda</taxon>
        <taxon>Insecta</taxon>
        <taxon>Pterygota</taxon>
        <taxon>Neoptera</taxon>
        <taxon>Paraneoptera</taxon>
        <taxon>Psocodea</taxon>
        <taxon>Troctomorpha</taxon>
        <taxon>Phthiraptera</taxon>
        <taxon>Amblycera</taxon>
        <taxon>Menoponidae</taxon>
        <taxon>Menopon</taxon>
    </lineage>
</organism>
<feature type="region of interest" description="Disordered" evidence="1">
    <location>
        <begin position="251"/>
        <end position="276"/>
    </location>
</feature>
<dbReference type="EMBL" id="JARGDH010000006">
    <property type="protein sequence ID" value="KAL0265917.1"/>
    <property type="molecule type" value="Genomic_DNA"/>
</dbReference>
<reference evidence="4" key="1">
    <citation type="journal article" date="2024" name="Gigascience">
        <title>Chromosome-level genome of the poultry shaft louse Menopon gallinae provides insight into the host-switching and adaptive evolution of parasitic lice.</title>
        <authorList>
            <person name="Xu Y."/>
            <person name="Ma L."/>
            <person name="Liu S."/>
            <person name="Liang Y."/>
            <person name="Liu Q."/>
            <person name="He Z."/>
            <person name="Tian L."/>
            <person name="Duan Y."/>
            <person name="Cai W."/>
            <person name="Li H."/>
            <person name="Song F."/>
        </authorList>
    </citation>
    <scope>NUCLEOTIDE SEQUENCE</scope>
    <source>
        <strain evidence="4">Cailab_2023a</strain>
    </source>
</reference>
<feature type="domain" description="N-acetyltransferase" evidence="3">
    <location>
        <begin position="23"/>
        <end position="195"/>
    </location>
</feature>
<name>A0AAW2H8B4_9NEOP</name>
<feature type="region of interest" description="Disordered" evidence="1">
    <location>
        <begin position="397"/>
        <end position="435"/>
    </location>
</feature>
<dbReference type="AlphaFoldDB" id="A0AAW2H8B4"/>
<feature type="signal peptide" evidence="2">
    <location>
        <begin position="1"/>
        <end position="16"/>
    </location>
</feature>
<sequence length="435" mass="47985">MFCAILLAACARTSLQEYGYDLYEFHPEEQHLKLFSQIAEMCSLLDKNLYTGREDRESKLGMVQGCSTFNLWDGGWLVASVCIAKSKYFGLRNGGDGMAAGAADIVCYDALEIYSFAVDEKYRGRGIAGVFLGAAIERMRKRFSLGESTYLGLHLNPKDRMMWFAFAIYLRYGFMWGRVCRYGPSDMVFYGDAIPQLEHPLMTAMNVISGRRRGSFVALYTRIRHFRRRKPDIDMQDLIMVGRLLQKSLHRNTGRAKDDAAGGSGKHNSKATDDQWANKDESICEGILLSEVNPIMDSKCASSYKVEIADRDKVHKNVSPACTEVVEEAKNQGLVPTTIFTIFASPRSTEMSDKMPANLNALVSGLIYNSATDDSNTPENGGGYVFLKGAVADAFEGGAGKKKDDSKDKGKEEDSGESEGADDNDKGGNSSGQKS</sequence>
<accession>A0AAW2H8B4</accession>
<dbReference type="GO" id="GO:0016747">
    <property type="term" value="F:acyltransferase activity, transferring groups other than amino-acyl groups"/>
    <property type="evidence" value="ECO:0007669"/>
    <property type="project" value="InterPro"/>
</dbReference>
<dbReference type="InterPro" id="IPR016181">
    <property type="entry name" value="Acyl_CoA_acyltransferase"/>
</dbReference>
<dbReference type="InterPro" id="IPR000182">
    <property type="entry name" value="GNAT_dom"/>
</dbReference>
<protein>
    <recommendedName>
        <fullName evidence="3">N-acetyltransferase domain-containing protein</fullName>
    </recommendedName>
</protein>
<feature type="chain" id="PRO_5043430454" description="N-acetyltransferase domain-containing protein" evidence="2">
    <location>
        <begin position="17"/>
        <end position="435"/>
    </location>
</feature>
<evidence type="ECO:0000259" key="3">
    <source>
        <dbReference type="PROSITE" id="PS51186"/>
    </source>
</evidence>
<dbReference type="CDD" id="cd04301">
    <property type="entry name" value="NAT_SF"/>
    <property type="match status" value="1"/>
</dbReference>